<feature type="compositionally biased region" description="Acidic residues" evidence="1">
    <location>
        <begin position="123"/>
        <end position="132"/>
    </location>
</feature>
<evidence type="ECO:0000256" key="1">
    <source>
        <dbReference type="SAM" id="MobiDB-lite"/>
    </source>
</evidence>
<name>A0A091DJV0_FUKDA</name>
<evidence type="ECO:0000313" key="3">
    <source>
        <dbReference type="Proteomes" id="UP000028990"/>
    </source>
</evidence>
<proteinExistence type="predicted"/>
<dbReference type="Proteomes" id="UP000028990">
    <property type="component" value="Unassembled WGS sequence"/>
</dbReference>
<reference evidence="2 3" key="1">
    <citation type="submission" date="2013-11" db="EMBL/GenBank/DDBJ databases">
        <title>The Damaraland mole rat (Fukomys damarensis) genome and evolution of African mole rats.</title>
        <authorList>
            <person name="Gladyshev V.N."/>
            <person name="Fang X."/>
        </authorList>
    </citation>
    <scope>NUCLEOTIDE SEQUENCE [LARGE SCALE GENOMIC DNA]</scope>
    <source>
        <tissue evidence="2">Liver</tissue>
    </source>
</reference>
<protein>
    <submittedName>
        <fullName evidence="2">Uncharacterized protein</fullName>
    </submittedName>
</protein>
<dbReference type="EMBL" id="KN122286">
    <property type="protein sequence ID" value="KFO31362.1"/>
    <property type="molecule type" value="Genomic_DNA"/>
</dbReference>
<organism evidence="2 3">
    <name type="scientific">Fukomys damarensis</name>
    <name type="common">Damaraland mole rat</name>
    <name type="synonym">Cryptomys damarensis</name>
    <dbReference type="NCBI Taxonomy" id="885580"/>
    <lineage>
        <taxon>Eukaryota</taxon>
        <taxon>Metazoa</taxon>
        <taxon>Chordata</taxon>
        <taxon>Craniata</taxon>
        <taxon>Vertebrata</taxon>
        <taxon>Euteleostomi</taxon>
        <taxon>Mammalia</taxon>
        <taxon>Eutheria</taxon>
        <taxon>Euarchontoglires</taxon>
        <taxon>Glires</taxon>
        <taxon>Rodentia</taxon>
        <taxon>Hystricomorpha</taxon>
        <taxon>Bathyergidae</taxon>
        <taxon>Fukomys</taxon>
    </lineage>
</organism>
<gene>
    <name evidence="2" type="ORF">H920_07197</name>
</gene>
<evidence type="ECO:0000313" key="2">
    <source>
        <dbReference type="EMBL" id="KFO31362.1"/>
    </source>
</evidence>
<keyword evidence="3" id="KW-1185">Reference proteome</keyword>
<feature type="region of interest" description="Disordered" evidence="1">
    <location>
        <begin position="42"/>
        <end position="132"/>
    </location>
</feature>
<sequence>MSMAINVGPVNVEHVCGRSDMGRRHPVINSLDISMSPPQLLNMPLSSPLDGNVPSLSHAPHRIHPDKLPPPHPKQPDTLVREQRKRRLGRDEGRDGDHQEGKILTHSLLSSHSSQKEGGGVEEKEEEEEGDDDDDVMIYLKLVMITIYASWSHCW</sequence>
<feature type="compositionally biased region" description="Basic and acidic residues" evidence="1">
    <location>
        <begin position="89"/>
        <end position="103"/>
    </location>
</feature>
<accession>A0A091DJV0</accession>
<dbReference type="AlphaFoldDB" id="A0A091DJV0"/>